<protein>
    <recommendedName>
        <fullName evidence="7">PE-PPE domain-containing protein</fullName>
    </recommendedName>
</protein>
<dbReference type="EMBL" id="CP128986">
    <property type="protein sequence ID" value="WOC11234.1"/>
    <property type="molecule type" value="Genomic_DNA"/>
</dbReference>
<keyword evidence="3" id="KW-0378">Hydrolase</keyword>
<reference evidence="8" key="1">
    <citation type="submission" date="2023-06" db="EMBL/GenBank/DDBJ databases">
        <title>Gordonia sp. nov. and Pseudochrobactrum sp. nov., two species isolated from the burying beetle Nicrophorus vespilloides.</title>
        <authorList>
            <person name="Poehlein A."/>
            <person name="Guzman J."/>
            <person name="Daniel R."/>
            <person name="Vilcinskas A."/>
        </authorList>
    </citation>
    <scope>NUCLEOTIDE SEQUENCE</scope>
    <source>
        <strain evidence="8">MP11Mi</strain>
    </source>
</reference>
<feature type="signal peptide" evidence="6">
    <location>
        <begin position="1"/>
        <end position="32"/>
    </location>
</feature>
<dbReference type="InterPro" id="IPR000675">
    <property type="entry name" value="Cutinase/axe"/>
</dbReference>
<evidence type="ECO:0000256" key="1">
    <source>
        <dbReference type="ARBA" id="ARBA00007534"/>
    </source>
</evidence>
<evidence type="ECO:0000256" key="5">
    <source>
        <dbReference type="SAM" id="MobiDB-lite"/>
    </source>
</evidence>
<keyword evidence="4" id="KW-1015">Disulfide bond</keyword>
<feature type="domain" description="PE-PPE" evidence="7">
    <location>
        <begin position="81"/>
        <end position="265"/>
    </location>
</feature>
<dbReference type="AlphaFoldDB" id="A0AA97CRZ6"/>
<dbReference type="PANTHER" id="PTHR33630">
    <property type="entry name" value="CUTINASE RV1984C-RELATED-RELATED"/>
    <property type="match status" value="1"/>
</dbReference>
<dbReference type="InterPro" id="IPR013228">
    <property type="entry name" value="PE-PPE_C"/>
</dbReference>
<evidence type="ECO:0000256" key="3">
    <source>
        <dbReference type="ARBA" id="ARBA00022801"/>
    </source>
</evidence>
<evidence type="ECO:0000256" key="6">
    <source>
        <dbReference type="SAM" id="SignalP"/>
    </source>
</evidence>
<gene>
    <name evidence="8" type="ORF">MP11Mi_03010</name>
</gene>
<keyword evidence="6" id="KW-0732">Signal</keyword>
<comment type="similarity">
    <text evidence="1">Belongs to the cutinase family.</text>
</comment>
<evidence type="ECO:0000256" key="2">
    <source>
        <dbReference type="ARBA" id="ARBA00022487"/>
    </source>
</evidence>
<dbReference type="PANTHER" id="PTHR33630:SF9">
    <property type="entry name" value="CUTINASE 4"/>
    <property type="match status" value="1"/>
</dbReference>
<organism evidence="8">
    <name type="scientific">Gordonia sp. MP11Mi</name>
    <dbReference type="NCBI Taxonomy" id="3022769"/>
    <lineage>
        <taxon>Bacteria</taxon>
        <taxon>Bacillati</taxon>
        <taxon>Actinomycetota</taxon>
        <taxon>Actinomycetes</taxon>
        <taxon>Mycobacteriales</taxon>
        <taxon>Gordoniaceae</taxon>
        <taxon>Gordonia</taxon>
    </lineage>
</organism>
<dbReference type="GO" id="GO:0052689">
    <property type="term" value="F:carboxylic ester hydrolase activity"/>
    <property type="evidence" value="ECO:0007669"/>
    <property type="project" value="UniProtKB-KW"/>
</dbReference>
<dbReference type="SMART" id="SM01110">
    <property type="entry name" value="Cutinase"/>
    <property type="match status" value="1"/>
</dbReference>
<dbReference type="InterPro" id="IPR029058">
    <property type="entry name" value="AB_hydrolase_fold"/>
</dbReference>
<evidence type="ECO:0000313" key="8">
    <source>
        <dbReference type="EMBL" id="WOC11234.1"/>
    </source>
</evidence>
<name>A0AA97CRZ6_9ACTN</name>
<evidence type="ECO:0000259" key="7">
    <source>
        <dbReference type="Pfam" id="PF08237"/>
    </source>
</evidence>
<evidence type="ECO:0000256" key="4">
    <source>
        <dbReference type="ARBA" id="ARBA00023157"/>
    </source>
</evidence>
<accession>A0AA97CRZ6</accession>
<feature type="compositionally biased region" description="Basic and acidic residues" evidence="5">
    <location>
        <begin position="156"/>
        <end position="178"/>
    </location>
</feature>
<keyword evidence="2" id="KW-0719">Serine esterase</keyword>
<feature type="chain" id="PRO_5041731177" description="PE-PPE domain-containing protein" evidence="6">
    <location>
        <begin position="33"/>
        <end position="409"/>
    </location>
</feature>
<sequence>MVSDLNIWSVTKTQTLPLIVLALAVFAGASLAYPVGAGTAAADSCGTGGAVVVAGTLAPRNSAGVPTGGVTGIGSRYADKGYAVTYVDYPTSLWPLGPISYDDDVALGKAATERAIVDYQQRCPGKPVVVAGYSQGARVAGDVLSDVANGRHSGGVRREGLSGELHSDPRRDGRDGRSGVENSLIGVLPGTTMSGPRDGGFGTIPVLEVCVEGDGVCDVPDPLYDPIGAVDSLIGYFVKHGYYPSRMRTAPDAWDSATCHTQGTTDDCVVAQPSGTSIVADDARQRAGGDATPLDVAAAAVDDRVALDLAPGVTVGSLRPIVGGQPDSSSGNLSIGASVVVAGVVDVDVQRTWGTDNSLTVGVDLGIGMTDAPAVDDALIPDTRLLGGEITVPMVDSRKLLAAALNPTR</sequence>
<feature type="region of interest" description="Disordered" evidence="5">
    <location>
        <begin position="150"/>
        <end position="181"/>
    </location>
</feature>
<proteinExistence type="inferred from homology"/>
<dbReference type="SUPFAM" id="SSF53474">
    <property type="entry name" value="alpha/beta-Hydrolases"/>
    <property type="match status" value="1"/>
</dbReference>
<dbReference type="Gene3D" id="3.40.50.1820">
    <property type="entry name" value="alpha/beta hydrolase"/>
    <property type="match status" value="1"/>
</dbReference>
<dbReference type="Pfam" id="PF08237">
    <property type="entry name" value="PE-PPE"/>
    <property type="match status" value="1"/>
</dbReference>